<dbReference type="HOGENOM" id="CLU_001570_14_4_1"/>
<dbReference type="GO" id="GO:0005506">
    <property type="term" value="F:iron ion binding"/>
    <property type="evidence" value="ECO:0007669"/>
    <property type="project" value="InterPro"/>
</dbReference>
<accession>A0A0D0C467</accession>
<name>A0A0D0C467_9AGAR</name>
<evidence type="ECO:0000313" key="9">
    <source>
        <dbReference type="EMBL" id="KIK57229.1"/>
    </source>
</evidence>
<evidence type="ECO:0000256" key="3">
    <source>
        <dbReference type="ARBA" id="ARBA00010617"/>
    </source>
</evidence>
<keyword evidence="8" id="KW-0503">Monooxygenase</keyword>
<organism evidence="9 10">
    <name type="scientific">Collybiopsis luxurians FD-317 M1</name>
    <dbReference type="NCBI Taxonomy" id="944289"/>
    <lineage>
        <taxon>Eukaryota</taxon>
        <taxon>Fungi</taxon>
        <taxon>Dikarya</taxon>
        <taxon>Basidiomycota</taxon>
        <taxon>Agaricomycotina</taxon>
        <taxon>Agaricomycetes</taxon>
        <taxon>Agaricomycetidae</taxon>
        <taxon>Agaricales</taxon>
        <taxon>Marasmiineae</taxon>
        <taxon>Omphalotaceae</taxon>
        <taxon>Collybiopsis</taxon>
        <taxon>Collybiopsis luxurians</taxon>
    </lineage>
</organism>
<dbReference type="GO" id="GO:0016705">
    <property type="term" value="F:oxidoreductase activity, acting on paired donors, with incorporation or reduction of molecular oxygen"/>
    <property type="evidence" value="ECO:0007669"/>
    <property type="project" value="InterPro"/>
</dbReference>
<evidence type="ECO:0008006" key="11">
    <source>
        <dbReference type="Google" id="ProtNLM"/>
    </source>
</evidence>
<keyword evidence="10" id="KW-1185">Reference proteome</keyword>
<dbReference type="Pfam" id="PF00067">
    <property type="entry name" value="p450"/>
    <property type="match status" value="1"/>
</dbReference>
<dbReference type="PRINTS" id="PR00463">
    <property type="entry name" value="EP450I"/>
</dbReference>
<dbReference type="AlphaFoldDB" id="A0A0D0C467"/>
<dbReference type="Proteomes" id="UP000053593">
    <property type="component" value="Unassembled WGS sequence"/>
</dbReference>
<evidence type="ECO:0000256" key="4">
    <source>
        <dbReference type="ARBA" id="ARBA00022723"/>
    </source>
</evidence>
<gene>
    <name evidence="9" type="ORF">GYMLUDRAFT_46485</name>
</gene>
<keyword evidence="7 8" id="KW-0349">Heme</keyword>
<proteinExistence type="inferred from homology"/>
<dbReference type="EMBL" id="KN834792">
    <property type="protein sequence ID" value="KIK57229.1"/>
    <property type="molecule type" value="Genomic_DNA"/>
</dbReference>
<evidence type="ECO:0000256" key="2">
    <source>
        <dbReference type="ARBA" id="ARBA00005179"/>
    </source>
</evidence>
<dbReference type="InterPro" id="IPR050121">
    <property type="entry name" value="Cytochrome_P450_monoxygenase"/>
</dbReference>
<evidence type="ECO:0000256" key="6">
    <source>
        <dbReference type="ARBA" id="ARBA00023004"/>
    </source>
</evidence>
<feature type="binding site" description="axial binding residue" evidence="7">
    <location>
        <position position="439"/>
    </location>
    <ligand>
        <name>heme</name>
        <dbReference type="ChEBI" id="CHEBI:30413"/>
    </ligand>
    <ligandPart>
        <name>Fe</name>
        <dbReference type="ChEBI" id="CHEBI:18248"/>
    </ligandPart>
</feature>
<dbReference type="InterPro" id="IPR001128">
    <property type="entry name" value="Cyt_P450"/>
</dbReference>
<dbReference type="PANTHER" id="PTHR24305:SF157">
    <property type="entry name" value="N-ACETYLTRYPTOPHAN 6-HYDROXYLASE IVOC-RELATED"/>
    <property type="match status" value="1"/>
</dbReference>
<dbReference type="GO" id="GO:0020037">
    <property type="term" value="F:heme binding"/>
    <property type="evidence" value="ECO:0007669"/>
    <property type="project" value="InterPro"/>
</dbReference>
<dbReference type="Gene3D" id="1.10.630.10">
    <property type="entry name" value="Cytochrome P450"/>
    <property type="match status" value="1"/>
</dbReference>
<evidence type="ECO:0000256" key="8">
    <source>
        <dbReference type="RuleBase" id="RU000461"/>
    </source>
</evidence>
<keyword evidence="4 7" id="KW-0479">Metal-binding</keyword>
<dbReference type="GO" id="GO:0004497">
    <property type="term" value="F:monooxygenase activity"/>
    <property type="evidence" value="ECO:0007669"/>
    <property type="project" value="UniProtKB-KW"/>
</dbReference>
<evidence type="ECO:0000256" key="7">
    <source>
        <dbReference type="PIRSR" id="PIRSR602401-1"/>
    </source>
</evidence>
<reference evidence="9 10" key="1">
    <citation type="submission" date="2014-04" db="EMBL/GenBank/DDBJ databases">
        <title>Evolutionary Origins and Diversification of the Mycorrhizal Mutualists.</title>
        <authorList>
            <consortium name="DOE Joint Genome Institute"/>
            <consortium name="Mycorrhizal Genomics Consortium"/>
            <person name="Kohler A."/>
            <person name="Kuo A."/>
            <person name="Nagy L.G."/>
            <person name="Floudas D."/>
            <person name="Copeland A."/>
            <person name="Barry K.W."/>
            <person name="Cichocki N."/>
            <person name="Veneault-Fourrey C."/>
            <person name="LaButti K."/>
            <person name="Lindquist E.A."/>
            <person name="Lipzen A."/>
            <person name="Lundell T."/>
            <person name="Morin E."/>
            <person name="Murat C."/>
            <person name="Riley R."/>
            <person name="Ohm R."/>
            <person name="Sun H."/>
            <person name="Tunlid A."/>
            <person name="Henrissat B."/>
            <person name="Grigoriev I.V."/>
            <person name="Hibbett D.S."/>
            <person name="Martin F."/>
        </authorList>
    </citation>
    <scope>NUCLEOTIDE SEQUENCE [LARGE SCALE GENOMIC DNA]</scope>
    <source>
        <strain evidence="9 10">FD-317 M1</strain>
    </source>
</reference>
<sequence>MLLQVLAFIIVSYVASLVIYRAFFHPLHKYPGPILAALTEGYEAYYNIVKQGGFLDEIERLHKVHGPVVRVGPNALHFKDRKAYHDIYTHGWKLIKEPVFHHNLMAHCRESSIAFTDPQDAKNRRSLIAPLFSRKAVISLEYTIQTKIDKLIALLKENHSSPSSSADLADAYQSLTVDIITSYCFAECIDALDVPDFSHPSVQGQHDIVKGLWLQRHFPFLTDSVKRVPEKLISRLSPQFRSYMETKIRFERQIDGFIGNPESLSIAEHETIYHHLLAPKSQDRPSRRSLVDEAFTLVGAGSDTTSKACTVGTFYFLKYESIRKRILQELYEVWPDTDRPISFVALEKLPYLTAFIKETLRFAPGIIHPLPRLTDNTTTTIGGWVVPPETCVAMSVLFMHMNSDIYTDPRTFDPDRWLAEDTSEMMEDLVPFSKGPRICLGLNLAWCELYLIFANIFRKLDLKLLVTEDTIEDYGRDHVDSFEPTWKKGYRVFVDKAKG</sequence>
<dbReference type="InterPro" id="IPR036396">
    <property type="entry name" value="Cyt_P450_sf"/>
</dbReference>
<comment type="cofactor">
    <cofactor evidence="1 7">
        <name>heme</name>
        <dbReference type="ChEBI" id="CHEBI:30413"/>
    </cofactor>
</comment>
<comment type="similarity">
    <text evidence="3 8">Belongs to the cytochrome P450 family.</text>
</comment>
<dbReference type="InterPro" id="IPR017972">
    <property type="entry name" value="Cyt_P450_CS"/>
</dbReference>
<keyword evidence="6 7" id="KW-0408">Iron</keyword>
<dbReference type="OrthoDB" id="1470350at2759"/>
<evidence type="ECO:0000256" key="5">
    <source>
        <dbReference type="ARBA" id="ARBA00023002"/>
    </source>
</evidence>
<protein>
    <recommendedName>
        <fullName evidence="11">Cytochrome P450</fullName>
    </recommendedName>
</protein>
<dbReference type="PRINTS" id="PR00385">
    <property type="entry name" value="P450"/>
</dbReference>
<evidence type="ECO:0000313" key="10">
    <source>
        <dbReference type="Proteomes" id="UP000053593"/>
    </source>
</evidence>
<dbReference type="PROSITE" id="PS00086">
    <property type="entry name" value="CYTOCHROME_P450"/>
    <property type="match status" value="1"/>
</dbReference>
<comment type="pathway">
    <text evidence="2">Secondary metabolite biosynthesis.</text>
</comment>
<evidence type="ECO:0000256" key="1">
    <source>
        <dbReference type="ARBA" id="ARBA00001971"/>
    </source>
</evidence>
<dbReference type="CDD" id="cd11062">
    <property type="entry name" value="CYP58-like"/>
    <property type="match status" value="1"/>
</dbReference>
<keyword evidence="5 8" id="KW-0560">Oxidoreductase</keyword>
<dbReference type="InterPro" id="IPR002401">
    <property type="entry name" value="Cyt_P450_E_grp-I"/>
</dbReference>
<dbReference type="SUPFAM" id="SSF48264">
    <property type="entry name" value="Cytochrome P450"/>
    <property type="match status" value="1"/>
</dbReference>
<dbReference type="PANTHER" id="PTHR24305">
    <property type="entry name" value="CYTOCHROME P450"/>
    <property type="match status" value="1"/>
</dbReference>